<organism evidence="5 6">
    <name type="scientific">Mugilogobius chulae</name>
    <name type="common">yellowstripe goby</name>
    <dbReference type="NCBI Taxonomy" id="88201"/>
    <lineage>
        <taxon>Eukaryota</taxon>
        <taxon>Metazoa</taxon>
        <taxon>Chordata</taxon>
        <taxon>Craniata</taxon>
        <taxon>Vertebrata</taxon>
        <taxon>Euteleostomi</taxon>
        <taxon>Actinopterygii</taxon>
        <taxon>Neopterygii</taxon>
        <taxon>Teleostei</taxon>
        <taxon>Neoteleostei</taxon>
        <taxon>Acanthomorphata</taxon>
        <taxon>Gobiaria</taxon>
        <taxon>Gobiiformes</taxon>
        <taxon>Gobioidei</taxon>
        <taxon>Gobiidae</taxon>
        <taxon>Gobionellinae</taxon>
        <taxon>Mugilogobius</taxon>
    </lineage>
</organism>
<name>A0AAW0N4J8_9GOBI</name>
<dbReference type="Gene3D" id="1.20.5.500">
    <property type="entry name" value="Single helix bin"/>
    <property type="match status" value="1"/>
</dbReference>
<dbReference type="SMART" id="SM01391">
    <property type="entry name" value="Filament"/>
    <property type="match status" value="1"/>
</dbReference>
<evidence type="ECO:0000313" key="5">
    <source>
        <dbReference type="EMBL" id="KAK7884089.1"/>
    </source>
</evidence>
<dbReference type="Gene3D" id="1.20.5.1160">
    <property type="entry name" value="Vasodilator-stimulated phosphoprotein"/>
    <property type="match status" value="1"/>
</dbReference>
<comment type="caution">
    <text evidence="5">The sequence shown here is derived from an EMBL/GenBank/DDBJ whole genome shotgun (WGS) entry which is preliminary data.</text>
</comment>
<protein>
    <recommendedName>
        <fullName evidence="4">IF rod domain-containing protein</fullName>
    </recommendedName>
</protein>
<dbReference type="AlphaFoldDB" id="A0AAW0N4J8"/>
<evidence type="ECO:0000256" key="3">
    <source>
        <dbReference type="SAM" id="Coils"/>
    </source>
</evidence>
<evidence type="ECO:0000313" key="6">
    <source>
        <dbReference type="Proteomes" id="UP001460270"/>
    </source>
</evidence>
<dbReference type="PROSITE" id="PS51842">
    <property type="entry name" value="IF_ROD_2"/>
    <property type="match status" value="1"/>
</dbReference>
<dbReference type="GO" id="GO:0005198">
    <property type="term" value="F:structural molecule activity"/>
    <property type="evidence" value="ECO:0007669"/>
    <property type="project" value="InterPro"/>
</dbReference>
<feature type="coiled-coil region" evidence="3">
    <location>
        <begin position="67"/>
        <end position="108"/>
    </location>
</feature>
<proteinExistence type="predicted"/>
<evidence type="ECO:0000256" key="2">
    <source>
        <dbReference type="ARBA" id="ARBA00023054"/>
    </source>
</evidence>
<dbReference type="PANTHER" id="PTHR23239:SF367">
    <property type="entry name" value="KERATIN 15-RELATED"/>
    <property type="match status" value="1"/>
</dbReference>
<dbReference type="InterPro" id="IPR039008">
    <property type="entry name" value="IF_rod_dom"/>
</dbReference>
<feature type="domain" description="IF rod" evidence="4">
    <location>
        <begin position="1"/>
        <end position="282"/>
    </location>
</feature>
<dbReference type="SUPFAM" id="SSF64593">
    <property type="entry name" value="Intermediate filament protein, coiled coil region"/>
    <property type="match status" value="1"/>
</dbReference>
<keyword evidence="6" id="KW-1185">Reference proteome</keyword>
<keyword evidence="1" id="KW-0403">Intermediate filament</keyword>
<evidence type="ECO:0000256" key="1">
    <source>
        <dbReference type="ARBA" id="ARBA00022754"/>
    </source>
</evidence>
<sequence>MKIRNFLDSRTTINLHDSSSHRVTIAGLQDKIADAARVNAALFLAVDNAKLASDDFRVKYENELAMRQSVEADIAGLKKVLDELTMTRSDLEMQVEGLKEDLIHMRRQHEEDLLGLRAHMGGSVNVEVDAAPQQDLTLVLAGIREHYESVSDKNRRDLEAWFQAKSAELSKEVAVSTETLKTSRSEITTLRSTLQSLQIKLTAQLSKKEALEGNLADVKTRYAMMLVNFQQQVTALEEQLSTLRADLANQSEQYKMLLDIKTRLELEIAEYRRLLEGETEKTSTTTTRTKVITVVQHVDEHGHVIST</sequence>
<dbReference type="FunFam" id="1.20.5.170:FF:000002">
    <property type="entry name" value="Type I keratin KA11"/>
    <property type="match status" value="1"/>
</dbReference>
<dbReference type="PRINTS" id="PR01248">
    <property type="entry name" value="TYPE1KERATIN"/>
</dbReference>
<evidence type="ECO:0000259" key="4">
    <source>
        <dbReference type="PROSITE" id="PS51842"/>
    </source>
</evidence>
<dbReference type="PANTHER" id="PTHR23239">
    <property type="entry name" value="INTERMEDIATE FILAMENT"/>
    <property type="match status" value="1"/>
</dbReference>
<dbReference type="Pfam" id="PF00038">
    <property type="entry name" value="Filament"/>
    <property type="match status" value="1"/>
</dbReference>
<feature type="coiled-coil region" evidence="3">
    <location>
        <begin position="194"/>
        <end position="281"/>
    </location>
</feature>
<dbReference type="Gene3D" id="1.20.5.170">
    <property type="match status" value="1"/>
</dbReference>
<accession>A0AAW0N4J8</accession>
<dbReference type="InterPro" id="IPR002957">
    <property type="entry name" value="Keratin_I"/>
</dbReference>
<dbReference type="EMBL" id="JBBPFD010000020">
    <property type="protein sequence ID" value="KAK7884089.1"/>
    <property type="molecule type" value="Genomic_DNA"/>
</dbReference>
<dbReference type="GO" id="GO:0005882">
    <property type="term" value="C:intermediate filament"/>
    <property type="evidence" value="ECO:0007669"/>
    <property type="project" value="UniProtKB-KW"/>
</dbReference>
<reference evidence="6" key="1">
    <citation type="submission" date="2024-04" db="EMBL/GenBank/DDBJ databases">
        <title>Salinicola lusitanus LLJ914,a marine bacterium isolated from the Okinawa Trough.</title>
        <authorList>
            <person name="Li J."/>
        </authorList>
    </citation>
    <scope>NUCLEOTIDE SEQUENCE [LARGE SCALE GENOMIC DNA]</scope>
</reference>
<dbReference type="FunFam" id="1.20.5.500:FF:000001">
    <property type="entry name" value="Type II keratin 23"/>
    <property type="match status" value="1"/>
</dbReference>
<gene>
    <name evidence="5" type="ORF">WMY93_027212</name>
</gene>
<keyword evidence="2 3" id="KW-0175">Coiled coil</keyword>
<dbReference type="Proteomes" id="UP001460270">
    <property type="component" value="Unassembled WGS sequence"/>
</dbReference>